<evidence type="ECO:0000256" key="1">
    <source>
        <dbReference type="SAM" id="MobiDB-lite"/>
    </source>
</evidence>
<dbReference type="EMBL" id="CABVIH010000029">
    <property type="protein sequence ID" value="VVP44353.1"/>
    <property type="molecule type" value="Genomic_DNA"/>
</dbReference>
<proteinExistence type="predicted"/>
<evidence type="ECO:0000313" key="3">
    <source>
        <dbReference type="Proteomes" id="UP000375525"/>
    </source>
</evidence>
<feature type="region of interest" description="Disordered" evidence="1">
    <location>
        <begin position="179"/>
        <end position="220"/>
    </location>
</feature>
<evidence type="ECO:0000313" key="2">
    <source>
        <dbReference type="EMBL" id="VVP44353.1"/>
    </source>
</evidence>
<sequence length="220" mass="24179">MFDLTKTPLFVAATKPEPKAAPAIEPVHEVKPVAKLPSANQVELEGLKAGLVPVAELVAADPKVIEAKKDLAMELAREAKAKVLQVEIPKQVAEWRAEHPWQAALHDKGVKKSSELERAEQAIAQAQLTLRNASGAQRMREEDLSRAERRVSDMVYQERRPVTSRIEALEAAVRLEMAPEPLEQEKAPIVGSPGRRWSPLGGLDDADRGPEASDDYGMDF</sequence>
<reference evidence="2 3" key="1">
    <citation type="submission" date="2019-09" db="EMBL/GenBank/DDBJ databases">
        <authorList>
            <person name="Chandra G."/>
            <person name="Truman W A."/>
        </authorList>
    </citation>
    <scope>NUCLEOTIDE SEQUENCE [LARGE SCALE GENOMIC DNA]</scope>
    <source>
        <strain evidence="2">PS880</strain>
    </source>
</reference>
<name>A0A5E7PA77_PSEFL</name>
<organism evidence="2 3">
    <name type="scientific">Pseudomonas fluorescens</name>
    <dbReference type="NCBI Taxonomy" id="294"/>
    <lineage>
        <taxon>Bacteria</taxon>
        <taxon>Pseudomonadati</taxon>
        <taxon>Pseudomonadota</taxon>
        <taxon>Gammaproteobacteria</taxon>
        <taxon>Pseudomonadales</taxon>
        <taxon>Pseudomonadaceae</taxon>
        <taxon>Pseudomonas</taxon>
    </lineage>
</organism>
<dbReference type="RefSeq" id="WP_150781899.1">
    <property type="nucleotide sequence ID" value="NZ_CABVIH010000029.1"/>
</dbReference>
<gene>
    <name evidence="2" type="ORF">PS880_05014</name>
</gene>
<dbReference type="Proteomes" id="UP000375525">
    <property type="component" value="Unassembled WGS sequence"/>
</dbReference>
<dbReference type="AlphaFoldDB" id="A0A5E7PA77"/>
<protein>
    <submittedName>
        <fullName evidence="2">Uncharacterized protein</fullName>
    </submittedName>
</protein>
<accession>A0A5E7PA77</accession>